<keyword evidence="2" id="KW-0472">Membrane</keyword>
<evidence type="ECO:0000256" key="2">
    <source>
        <dbReference type="SAM" id="Phobius"/>
    </source>
</evidence>
<protein>
    <submittedName>
        <fullName evidence="3">Uncharacterized protein</fullName>
    </submittedName>
</protein>
<gene>
    <name evidence="3" type="ORF">CVA01_21970</name>
</gene>
<dbReference type="EMBL" id="BJNT01000017">
    <property type="protein sequence ID" value="GEC86883.1"/>
    <property type="molecule type" value="Genomic_DNA"/>
</dbReference>
<feature type="transmembrane region" description="Helical" evidence="2">
    <location>
        <begin position="549"/>
        <end position="567"/>
    </location>
</feature>
<feature type="compositionally biased region" description="Low complexity" evidence="1">
    <location>
        <begin position="898"/>
        <end position="910"/>
    </location>
</feature>
<dbReference type="GeneID" id="82888311"/>
<reference evidence="3 4" key="1">
    <citation type="submission" date="2019-06" db="EMBL/GenBank/DDBJ databases">
        <title>Whole genome shotgun sequence of Corynebacterium variabile NBRC 15286.</title>
        <authorList>
            <person name="Hosoyama A."/>
            <person name="Uohara A."/>
            <person name="Ohji S."/>
            <person name="Ichikawa N."/>
        </authorList>
    </citation>
    <scope>NUCLEOTIDE SEQUENCE [LARGE SCALE GENOMIC DNA]</scope>
    <source>
        <strain evidence="3 4">NBRC 15286</strain>
    </source>
</reference>
<sequence>MTGNTPDVIFFGHGPVADQIRRTLTDLAVLGLTDSFSWIDPYLDPAGSTVRHISAEGSRNTGLDRVLRSVHGSPLLIALDVEDDRCDGLDLRQTDRWISRMVSRLSTGSLPHQVRVLVPRLPRNGRPPRPDLSWTVTVAVAPEDSEAPDAPLSPVLRTGDPTATAAVTAPVLCGLTGLWAGSDACALFDDTGALISTGDQFSVRMVRAYHRTVDASEVEDRLRRAATDIRDQLPQPVTREGRQFDHLGENDFTPQQMAYRLLEKYRDSLATPMVPEAVPSQSHRSWFRAVTDFLRTYVVRGIGSPGRWFATARNSVRGAMDRNVQKSLYGEDSPVRIISDPTVTGGRGGTLGIISEATTRHRLDRQQRGIRIGEEPQLNDMWTGYRDVALTLVDGARRQEGVLDVPADAYGNRKIVLQGWQSVPDVDGSFHGFDPLLNQQLRMAPEDTDIPPFDPQKAADYETGLSAVAGQTRNRDIRSLRRSFDEWKATVSRSFAWNTAEGLQKMITESRGNVRTQTARLDRNLAALKAVEDWDSEARLRAYRRKTRFIGALWATLTVIMVLAVVIRLKEDWQTSFFTGLDWPWATAWEILGTVVLLGFHMSVFSAARRGLEKHTQDMTLLNQNARTAARNVDLAVDNCDRQVRAYRQLLSWSTLLGRAISRPLGRDSTTPSVLAVPTAGLPLSTGIGRAAVPEEDFRPLVNAVRTRIFQVNWAGEALDRLLADAAASREHLENDHIQSLSYLTEQAGDGSGTPLDRLARWSVGPEMEDRDHTRRNWSEVISSTDFTRDPARRVSTVEFAIDGRPVTVSTDRFLSTLTGENPASGSFLQDALSEVAVTNGACLMDPDLCLLDRSGDRGTTPGSGRESLTRSVTLVQFGRVTRLDNLGAGRSSDAERPAPALPDFDLPADVGVSGTAVTTPFDQPAFRPPVSPLDNPDWDSLF</sequence>
<evidence type="ECO:0000256" key="1">
    <source>
        <dbReference type="SAM" id="MobiDB-lite"/>
    </source>
</evidence>
<comment type="caution">
    <text evidence="3">The sequence shown here is derived from an EMBL/GenBank/DDBJ whole genome shotgun (WGS) entry which is preliminary data.</text>
</comment>
<name>A0A4Y4C6V0_9CORY</name>
<evidence type="ECO:0000313" key="3">
    <source>
        <dbReference type="EMBL" id="GEC86883.1"/>
    </source>
</evidence>
<feature type="region of interest" description="Disordered" evidence="1">
    <location>
        <begin position="887"/>
        <end position="943"/>
    </location>
</feature>
<keyword evidence="2" id="KW-0812">Transmembrane</keyword>
<dbReference type="AlphaFoldDB" id="A0A4Y4C6V0"/>
<evidence type="ECO:0000313" key="4">
    <source>
        <dbReference type="Proteomes" id="UP000319986"/>
    </source>
</evidence>
<dbReference type="RefSeq" id="WP_141330700.1">
    <property type="nucleotide sequence ID" value="NZ_BJNT01000017.1"/>
</dbReference>
<dbReference type="Proteomes" id="UP000319986">
    <property type="component" value="Unassembled WGS sequence"/>
</dbReference>
<proteinExistence type="predicted"/>
<keyword evidence="2" id="KW-1133">Transmembrane helix</keyword>
<accession>A0A4Y4C6V0</accession>
<organism evidence="3 4">
    <name type="scientific">Corynebacterium variabile</name>
    <dbReference type="NCBI Taxonomy" id="1727"/>
    <lineage>
        <taxon>Bacteria</taxon>
        <taxon>Bacillati</taxon>
        <taxon>Actinomycetota</taxon>
        <taxon>Actinomycetes</taxon>
        <taxon>Mycobacteriales</taxon>
        <taxon>Corynebacteriaceae</taxon>
        <taxon>Corynebacterium</taxon>
    </lineage>
</organism>
<feature type="transmembrane region" description="Helical" evidence="2">
    <location>
        <begin position="587"/>
        <end position="608"/>
    </location>
</feature>